<evidence type="ECO:0000256" key="1">
    <source>
        <dbReference type="SAM" id="Phobius"/>
    </source>
</evidence>
<dbReference type="OrthoDB" id="1470350at2759"/>
<keyword evidence="1" id="KW-1133">Transmembrane helix</keyword>
<sequence length="458" mass="53462">MGIRHSTASSNTFIATPYSSHGWTIQTKQHKIHTLQTVSYPWPMEIHANAHLTSADNIVLSILAEDVDGKAHLDGREIETSKDQAAMNVLAKISDEDSDEFQSSPFSSWDEEDLNAWFRVVIVKPYVAWAERIVRRRADVVFLTHLGYYCATIIPSAFYLYYRFSWPHAACHWLLETYYAGPFTLLLHNHIHNNGLMVPKYAWLDHAFPYLLGALLGHTPNSYYYHHVKHHHVEENGPDDLSSTIRYQRDELFDFLSYLGRFLALVWIELPLYFFQRHKYALAFKSLLSEASSMAAMYWMAKYDFHPTLFVFLIPLIQMRIFMMVGNWGQHALVDEIEPNSKFRSSITLIDSQSNRHCFNDGYHTSHHLNSHRHWRDHPASFLRSKTQYQAKGALVFQNIDYFSITYRLLRKDYNRLAQRLVPIGDQVGKSHEEIVRLLKAKTRRFTEEEIATRFGKA</sequence>
<evidence type="ECO:0000259" key="2">
    <source>
        <dbReference type="Pfam" id="PF00487"/>
    </source>
</evidence>
<keyword evidence="1" id="KW-0472">Membrane</keyword>
<dbReference type="STRING" id="913774.A0A0C3GMI6"/>
<organism evidence="3 4">
    <name type="scientific">Oidiodendron maius (strain Zn)</name>
    <dbReference type="NCBI Taxonomy" id="913774"/>
    <lineage>
        <taxon>Eukaryota</taxon>
        <taxon>Fungi</taxon>
        <taxon>Dikarya</taxon>
        <taxon>Ascomycota</taxon>
        <taxon>Pezizomycotina</taxon>
        <taxon>Leotiomycetes</taxon>
        <taxon>Leotiomycetes incertae sedis</taxon>
        <taxon>Myxotrichaceae</taxon>
        <taxon>Oidiodendron</taxon>
    </lineage>
</organism>
<dbReference type="Proteomes" id="UP000054321">
    <property type="component" value="Unassembled WGS sequence"/>
</dbReference>
<dbReference type="AlphaFoldDB" id="A0A0C3GMI6"/>
<dbReference type="PANTHER" id="PTHR36459:SF1">
    <property type="entry name" value="FATTY ACID DESATURASE DOMAIN-CONTAINING PROTEIN-RELATED"/>
    <property type="match status" value="1"/>
</dbReference>
<gene>
    <name evidence="3" type="ORF">OIDMADRAFT_36329</name>
</gene>
<feature type="transmembrane region" description="Helical" evidence="1">
    <location>
        <begin position="140"/>
        <end position="162"/>
    </location>
</feature>
<reference evidence="4" key="2">
    <citation type="submission" date="2015-01" db="EMBL/GenBank/DDBJ databases">
        <title>Evolutionary Origins and Diversification of the Mycorrhizal Mutualists.</title>
        <authorList>
            <consortium name="DOE Joint Genome Institute"/>
            <consortium name="Mycorrhizal Genomics Consortium"/>
            <person name="Kohler A."/>
            <person name="Kuo A."/>
            <person name="Nagy L.G."/>
            <person name="Floudas D."/>
            <person name="Copeland A."/>
            <person name="Barry K.W."/>
            <person name="Cichocki N."/>
            <person name="Veneault-Fourrey C."/>
            <person name="LaButti K."/>
            <person name="Lindquist E.A."/>
            <person name="Lipzen A."/>
            <person name="Lundell T."/>
            <person name="Morin E."/>
            <person name="Murat C."/>
            <person name="Riley R."/>
            <person name="Ohm R."/>
            <person name="Sun H."/>
            <person name="Tunlid A."/>
            <person name="Henrissat B."/>
            <person name="Grigoriev I.V."/>
            <person name="Hibbett D.S."/>
            <person name="Martin F."/>
        </authorList>
    </citation>
    <scope>NUCLEOTIDE SEQUENCE [LARGE SCALE GENOMIC DNA]</scope>
    <source>
        <strain evidence="4">Zn</strain>
    </source>
</reference>
<dbReference type="EMBL" id="KN832906">
    <property type="protein sequence ID" value="KIM92759.1"/>
    <property type="molecule type" value="Genomic_DNA"/>
</dbReference>
<evidence type="ECO:0000313" key="4">
    <source>
        <dbReference type="Proteomes" id="UP000054321"/>
    </source>
</evidence>
<dbReference type="InterPro" id="IPR005804">
    <property type="entry name" value="FA_desaturase_dom"/>
</dbReference>
<reference evidence="3 4" key="1">
    <citation type="submission" date="2014-04" db="EMBL/GenBank/DDBJ databases">
        <authorList>
            <consortium name="DOE Joint Genome Institute"/>
            <person name="Kuo A."/>
            <person name="Martino E."/>
            <person name="Perotto S."/>
            <person name="Kohler A."/>
            <person name="Nagy L.G."/>
            <person name="Floudas D."/>
            <person name="Copeland A."/>
            <person name="Barry K.W."/>
            <person name="Cichocki N."/>
            <person name="Veneault-Fourrey C."/>
            <person name="LaButti K."/>
            <person name="Lindquist E.A."/>
            <person name="Lipzen A."/>
            <person name="Lundell T."/>
            <person name="Morin E."/>
            <person name="Murat C."/>
            <person name="Sun H."/>
            <person name="Tunlid A."/>
            <person name="Henrissat B."/>
            <person name="Grigoriev I.V."/>
            <person name="Hibbett D.S."/>
            <person name="Martin F."/>
            <person name="Nordberg H.P."/>
            <person name="Cantor M.N."/>
            <person name="Hua S.X."/>
        </authorList>
    </citation>
    <scope>NUCLEOTIDE SEQUENCE [LARGE SCALE GENOMIC DNA]</scope>
    <source>
        <strain evidence="3 4">Zn</strain>
    </source>
</reference>
<dbReference type="GO" id="GO:0006629">
    <property type="term" value="P:lipid metabolic process"/>
    <property type="evidence" value="ECO:0007669"/>
    <property type="project" value="InterPro"/>
</dbReference>
<dbReference type="Pfam" id="PF00487">
    <property type="entry name" value="FA_desaturase"/>
    <property type="match status" value="1"/>
</dbReference>
<name>A0A0C3GMI6_OIDMZ</name>
<evidence type="ECO:0000313" key="3">
    <source>
        <dbReference type="EMBL" id="KIM92759.1"/>
    </source>
</evidence>
<feature type="domain" description="Fatty acid desaturase" evidence="2">
    <location>
        <begin position="166"/>
        <end position="395"/>
    </location>
</feature>
<accession>A0A0C3GMI6</accession>
<dbReference type="InParanoid" id="A0A0C3GMI6"/>
<dbReference type="PANTHER" id="PTHR36459">
    <property type="entry name" value="ORF"/>
    <property type="match status" value="1"/>
</dbReference>
<dbReference type="HOGENOM" id="CLU_033263_0_0_1"/>
<keyword evidence="4" id="KW-1185">Reference proteome</keyword>
<protein>
    <recommendedName>
        <fullName evidence="2">Fatty acid desaturase domain-containing protein</fullName>
    </recommendedName>
</protein>
<keyword evidence="1" id="KW-0812">Transmembrane</keyword>
<proteinExistence type="predicted"/>
<feature type="transmembrane region" description="Helical" evidence="1">
    <location>
        <begin position="255"/>
        <end position="275"/>
    </location>
</feature>